<feature type="domain" description="UspA" evidence="2">
    <location>
        <begin position="2"/>
        <end position="147"/>
    </location>
</feature>
<organism evidence="3 4">
    <name type="scientific">Thermus parvatiensis</name>
    <dbReference type="NCBI Taxonomy" id="456163"/>
    <lineage>
        <taxon>Bacteria</taxon>
        <taxon>Thermotogati</taxon>
        <taxon>Deinococcota</taxon>
        <taxon>Deinococci</taxon>
        <taxon>Thermales</taxon>
        <taxon>Thermaceae</taxon>
        <taxon>Thermus</taxon>
    </lineage>
</organism>
<gene>
    <name evidence="3" type="ORF">AV541_00735</name>
</gene>
<protein>
    <submittedName>
        <fullName evidence="3">Universal stress protein UspA</fullName>
    </submittedName>
</protein>
<evidence type="ECO:0000313" key="4">
    <source>
        <dbReference type="Proteomes" id="UP000061630"/>
    </source>
</evidence>
<feature type="domain" description="UspA" evidence="2">
    <location>
        <begin position="158"/>
        <end position="267"/>
    </location>
</feature>
<comment type="similarity">
    <text evidence="1">Belongs to the universal stress protein A family.</text>
</comment>
<name>A0A0X8D6P0_9DEIN</name>
<dbReference type="Pfam" id="PF00582">
    <property type="entry name" value="Usp"/>
    <property type="match status" value="2"/>
</dbReference>
<evidence type="ECO:0000313" key="3">
    <source>
        <dbReference type="EMBL" id="AMA74927.1"/>
    </source>
</evidence>
<proteinExistence type="inferred from homology"/>
<dbReference type="RefSeq" id="WP_060384016.1">
    <property type="nucleotide sequence ID" value="NZ_CP014141.1"/>
</dbReference>
<dbReference type="InterPro" id="IPR006016">
    <property type="entry name" value="UspA"/>
</dbReference>
<dbReference type="CDD" id="cd00293">
    <property type="entry name" value="USP-like"/>
    <property type="match status" value="2"/>
</dbReference>
<dbReference type="KEGG" id="tpar:AV541_00735"/>
<dbReference type="PANTHER" id="PTHR46268">
    <property type="entry name" value="STRESS RESPONSE PROTEIN NHAX"/>
    <property type="match status" value="1"/>
</dbReference>
<dbReference type="PANTHER" id="PTHR46268:SF6">
    <property type="entry name" value="UNIVERSAL STRESS PROTEIN UP12"/>
    <property type="match status" value="1"/>
</dbReference>
<evidence type="ECO:0000256" key="1">
    <source>
        <dbReference type="ARBA" id="ARBA00008791"/>
    </source>
</evidence>
<dbReference type="AlphaFoldDB" id="A0A0X8D6P0"/>
<dbReference type="PRINTS" id="PR01438">
    <property type="entry name" value="UNVRSLSTRESS"/>
</dbReference>
<dbReference type="Proteomes" id="UP000061630">
    <property type="component" value="Chromosome"/>
</dbReference>
<dbReference type="SUPFAM" id="SSF52402">
    <property type="entry name" value="Adenine nucleotide alpha hydrolases-like"/>
    <property type="match status" value="2"/>
</dbReference>
<evidence type="ECO:0000259" key="2">
    <source>
        <dbReference type="Pfam" id="PF00582"/>
    </source>
</evidence>
<dbReference type="EMBL" id="CP014141">
    <property type="protein sequence ID" value="AMA74927.1"/>
    <property type="molecule type" value="Genomic_DNA"/>
</dbReference>
<dbReference type="InterPro" id="IPR006015">
    <property type="entry name" value="Universal_stress_UspA"/>
</dbReference>
<sequence length="268" mass="28048">MRILLATDGSPQARGAEALAEWLAYKLSAPLTVLFVVDTRLARIPELLDFGALTVPVPVLRTELERALALRGEAVLDRVRQSASAAGVAVEAVLEEGVPHEVILRRARAADLLVLGRSGEAHGDGFGGLGSTADRVLRASPVPVLLAPGEPVELEGALLGYDASESAVRALHALAPLARALGLGVRVVSVHEDPARAEAWALEAEAYLRDHGVEASALVLGGDAAEHLLRLQGPGDLLALGAPVRRFVFGSTAERVIRNAQGPVLTAR</sequence>
<accession>A0A0X8D6P0</accession>
<dbReference type="Gene3D" id="3.40.50.12370">
    <property type="match status" value="1"/>
</dbReference>
<reference evidence="3 4" key="1">
    <citation type="submission" date="2016-01" db="EMBL/GenBank/DDBJ databases">
        <title>Genome sequence of Thermus parvatiensis, a thermophile isolated from a hot water spring.</title>
        <authorList>
            <person name="Tripathi C."/>
            <person name="Lal R."/>
        </authorList>
    </citation>
    <scope>NUCLEOTIDE SEQUENCE [LARGE SCALE GENOMIC DNA]</scope>
    <source>
        <strain evidence="3 4">RL</strain>
    </source>
</reference>